<accession>A0A396YRI9</accession>
<evidence type="ECO:0000313" key="1">
    <source>
        <dbReference type="EMBL" id="RHX85849.1"/>
    </source>
</evidence>
<comment type="caution">
    <text evidence="1">The sequence shown here is derived from an EMBL/GenBank/DDBJ whole genome shotgun (WGS) entry which is preliminary data.</text>
</comment>
<dbReference type="EMBL" id="QHCT01000007">
    <property type="protein sequence ID" value="RHX85849.1"/>
    <property type="molecule type" value="Genomic_DNA"/>
</dbReference>
<dbReference type="AlphaFoldDB" id="A0A396YRI9"/>
<reference evidence="2" key="1">
    <citation type="submission" date="2018-05" db="EMBL/GenBank/DDBJ databases">
        <title>Leptospira yasudae sp. nov. and Leptospira stimsonii sp. nov., two pathogenic species of the genus Leptospira isolated from environmental sources.</title>
        <authorList>
            <person name="Casanovas-Massana A."/>
            <person name="Hamond C."/>
            <person name="Santos L.A."/>
            <person name="Hacker K.P."/>
            <person name="Balassiano I."/>
            <person name="Medeiros M.A."/>
            <person name="Reis M.G."/>
            <person name="Ko A.I."/>
            <person name="Wunder E.A."/>
        </authorList>
    </citation>
    <scope>NUCLEOTIDE SEQUENCE [LARGE SCALE GENOMIC DNA]</scope>
    <source>
        <strain evidence="2">Yale</strain>
    </source>
</reference>
<sequence length="71" mass="8243">MSVKNRKDGIHFSCLGKGSKNFPNSQRIIKFHPLQFFRESTSGNLSKKILFQDFPEVHCMTSPIRSRMEVK</sequence>
<protein>
    <submittedName>
        <fullName evidence="1">Uncharacterized protein</fullName>
    </submittedName>
</protein>
<gene>
    <name evidence="1" type="ORF">DLM75_20240</name>
</gene>
<name>A0A396YRI9_9LEPT</name>
<evidence type="ECO:0000313" key="2">
    <source>
        <dbReference type="Proteomes" id="UP000265798"/>
    </source>
</evidence>
<organism evidence="1 2">
    <name type="scientific">Leptospira stimsonii</name>
    <dbReference type="NCBI Taxonomy" id="2202203"/>
    <lineage>
        <taxon>Bacteria</taxon>
        <taxon>Pseudomonadati</taxon>
        <taxon>Spirochaetota</taxon>
        <taxon>Spirochaetia</taxon>
        <taxon>Leptospirales</taxon>
        <taxon>Leptospiraceae</taxon>
        <taxon>Leptospira</taxon>
    </lineage>
</organism>
<proteinExistence type="predicted"/>
<dbReference type="Proteomes" id="UP000265798">
    <property type="component" value="Unassembled WGS sequence"/>
</dbReference>